<keyword evidence="4" id="KW-0805">Transcription regulation</keyword>
<feature type="binding site" evidence="7">
    <location>
        <position position="244"/>
    </location>
    <ligand>
        <name>a divalent metal cation</name>
        <dbReference type="ChEBI" id="CHEBI:60240"/>
    </ligand>
</feature>
<comment type="subcellular location">
    <subcellularLocation>
        <location evidence="4">Nucleus</location>
    </subcellularLocation>
</comment>
<feature type="binding site" evidence="7">
    <location>
        <position position="246"/>
    </location>
    <ligand>
        <name>a divalent metal cation</name>
        <dbReference type="ChEBI" id="CHEBI:60240"/>
    </ligand>
</feature>
<dbReference type="PRINTS" id="PR01270">
    <property type="entry name" value="HDASUPER"/>
</dbReference>
<evidence type="ECO:0000256" key="6">
    <source>
        <dbReference type="PIRSR" id="PIRSR037913-2"/>
    </source>
</evidence>
<comment type="catalytic activity">
    <reaction evidence="4">
        <text>N(6)-acetyl-L-lysyl-[histone] + H2O = L-lysyl-[histone] + acetate</text>
        <dbReference type="Rhea" id="RHEA:58196"/>
        <dbReference type="Rhea" id="RHEA-COMP:9845"/>
        <dbReference type="Rhea" id="RHEA-COMP:11338"/>
        <dbReference type="ChEBI" id="CHEBI:15377"/>
        <dbReference type="ChEBI" id="CHEBI:29969"/>
        <dbReference type="ChEBI" id="CHEBI:30089"/>
        <dbReference type="ChEBI" id="CHEBI:61930"/>
        <dbReference type="EC" id="3.5.1.98"/>
    </reaction>
</comment>
<feature type="binding site" evidence="6">
    <location>
        <position position="217"/>
    </location>
    <ligand>
        <name>substrate</name>
    </ligand>
</feature>
<evidence type="ECO:0000256" key="3">
    <source>
        <dbReference type="ARBA" id="ARBA00022853"/>
    </source>
</evidence>
<comment type="caution">
    <text evidence="10">The sequence shown here is derived from an EMBL/GenBank/DDBJ whole genome shotgun (WGS) entry which is preliminary data.</text>
</comment>
<gene>
    <name evidence="10" type="ORF">CWI37_0849p0020</name>
</gene>
<dbReference type="VEuPathDB" id="MicrosporidiaDB:CWI37_0849p0020"/>
<dbReference type="CDD" id="cd09991">
    <property type="entry name" value="HDAC_classI"/>
    <property type="match status" value="1"/>
</dbReference>
<keyword evidence="2 4" id="KW-0378">Hydrolase</keyword>
<feature type="binding site" evidence="7">
    <location>
        <position position="383"/>
    </location>
    <ligand>
        <name>a divalent metal cation</name>
        <dbReference type="ChEBI" id="CHEBI:60240"/>
    </ligand>
</feature>
<dbReference type="AlphaFoldDB" id="A0A4Q9L1R9"/>
<dbReference type="GO" id="GO:0040029">
    <property type="term" value="P:epigenetic regulation of gene expression"/>
    <property type="evidence" value="ECO:0007669"/>
    <property type="project" value="TreeGrafter"/>
</dbReference>
<reference evidence="10 11" key="1">
    <citation type="submission" date="2017-12" db="EMBL/GenBank/DDBJ databases">
        <authorList>
            <person name="Pombert J.-F."/>
            <person name="Haag K.L."/>
            <person name="Ebert D."/>
        </authorList>
    </citation>
    <scope>NUCLEOTIDE SEQUENCE [LARGE SCALE GENOMIC DNA]</scope>
    <source>
        <strain evidence="10">FI-OER-3-3</strain>
    </source>
</reference>
<evidence type="ECO:0000313" key="10">
    <source>
        <dbReference type="EMBL" id="TBU00955.1"/>
    </source>
</evidence>
<dbReference type="GO" id="GO:0141221">
    <property type="term" value="F:histone deacetylase activity, hydrolytic mechanism"/>
    <property type="evidence" value="ECO:0007669"/>
    <property type="project" value="UniProtKB-EC"/>
</dbReference>
<feature type="active site" description="Proton acceptor" evidence="5">
    <location>
        <position position="209"/>
    </location>
</feature>
<dbReference type="InterPro" id="IPR037138">
    <property type="entry name" value="His_deacetylse_dom_sf"/>
</dbReference>
<evidence type="ECO:0000256" key="8">
    <source>
        <dbReference type="SAM" id="MobiDB-lite"/>
    </source>
</evidence>
<dbReference type="Pfam" id="PF00850">
    <property type="entry name" value="Hist_deacetyl"/>
    <property type="match status" value="1"/>
</dbReference>
<feature type="region of interest" description="Disordered" evidence="8">
    <location>
        <begin position="100"/>
        <end position="119"/>
    </location>
</feature>
<dbReference type="GO" id="GO:0000118">
    <property type="term" value="C:histone deacetylase complex"/>
    <property type="evidence" value="ECO:0007669"/>
    <property type="project" value="UniProtKB-ARBA"/>
</dbReference>
<proteinExistence type="inferred from homology"/>
<evidence type="ECO:0000256" key="4">
    <source>
        <dbReference type="PIRNR" id="PIRNR037913"/>
    </source>
</evidence>
<feature type="binding site" evidence="6">
    <location>
        <position position="422"/>
    </location>
    <ligand>
        <name>substrate</name>
    </ligand>
</feature>
<dbReference type="PANTHER" id="PTHR10625">
    <property type="entry name" value="HISTONE DEACETYLASE HDAC1-RELATED"/>
    <property type="match status" value="1"/>
</dbReference>
<evidence type="ECO:0000256" key="7">
    <source>
        <dbReference type="PIRSR" id="PIRSR037913-3"/>
    </source>
</evidence>
<dbReference type="PIRSF" id="PIRSF037913">
    <property type="entry name" value="His_deacetylse_1"/>
    <property type="match status" value="1"/>
</dbReference>
<feature type="binding site" evidence="6">
    <location>
        <position position="167"/>
    </location>
    <ligand>
        <name>substrate</name>
    </ligand>
</feature>
<protein>
    <recommendedName>
        <fullName evidence="1 4">Histone deacetylase</fullName>
        <ecNumber evidence="1 4">3.5.1.98</ecNumber>
    </recommendedName>
</protein>
<feature type="domain" description="Histone deacetylase" evidence="9">
    <location>
        <begin position="20"/>
        <end position="435"/>
    </location>
</feature>
<dbReference type="EMBL" id="PITJ01000849">
    <property type="protein sequence ID" value="TBU00955.1"/>
    <property type="molecule type" value="Genomic_DNA"/>
</dbReference>
<dbReference type="InterPro" id="IPR003084">
    <property type="entry name" value="HDAC_I/II"/>
</dbReference>
<keyword evidence="3 4" id="KW-0156">Chromatin regulator</keyword>
<evidence type="ECO:0000256" key="2">
    <source>
        <dbReference type="ARBA" id="ARBA00022801"/>
    </source>
</evidence>
<keyword evidence="7" id="KW-0479">Metal-binding</keyword>
<keyword evidence="4" id="KW-0804">Transcription</keyword>
<keyword evidence="4" id="KW-0539">Nucleus</keyword>
<evidence type="ECO:0000256" key="5">
    <source>
        <dbReference type="PIRSR" id="PIRSR037913-1"/>
    </source>
</evidence>
<dbReference type="EC" id="3.5.1.98" evidence="1 4"/>
<accession>A0A4Q9L1R9</accession>
<dbReference type="Proteomes" id="UP000292362">
    <property type="component" value="Unassembled WGS sequence"/>
</dbReference>
<evidence type="ECO:0000256" key="1">
    <source>
        <dbReference type="ARBA" id="ARBA00012111"/>
    </source>
</evidence>
<dbReference type="GO" id="GO:0046872">
    <property type="term" value="F:metal ion binding"/>
    <property type="evidence" value="ECO:0007669"/>
    <property type="project" value="UniProtKB-KW"/>
</dbReference>
<dbReference type="PANTHER" id="PTHR10625:SF10">
    <property type="entry name" value="HISTONE DEACETYLASE HDAC1"/>
    <property type="match status" value="1"/>
</dbReference>
<dbReference type="SUPFAM" id="SSF52768">
    <property type="entry name" value="Arginase/deacetylase"/>
    <property type="match status" value="2"/>
</dbReference>
<comment type="similarity">
    <text evidence="4">Belongs to the histone deacetylase family. HD Type 1 subfamily.</text>
</comment>
<sequence>MKIAYMFSKQVGLHHYGQGHPMKPHRITLTHSLVHSYNLDKYLDVIIPTQLTLGSYHNPEYLRDIKRSDEICNVEYDSNKGSVVGLEGDNDRVYDYKGVNNSTNEQQGVNNSTNEQQGVNDSINEQQGVNDSTNNYHPFNNSTNTYHPFSNSTDTNTTNNTPCYGDDCPLFPNLYDFCTHYTSASLLCARLLNSKSYKTTINWSGGFHHARKNEPSGFCYVNDIVIAIQELLKCYERVLYVDIDIHHGDGVEEAFMHCDRVLTFSLHKYGDNYFPGTGGLYSPGSINRGCSRVESKGCYTTDLINNTPLTTSTNTNTPLFTSSVNNTSYTTNHTNNTPFSYIVNVPLRTGIDDPSYMYIYEPILKSIIRKYNPSCIVMQCGADSIMGDRLGCFNLSVKGHGECIKMIYNLNLPTIFLGGGGYKMKNVSKCWTYETGLLLGVDMCNDIPKSDRYYEYYGSDYTLHGGLVKKYDNMNSKGYLDSVMGYILKEVDKI</sequence>
<evidence type="ECO:0000259" key="9">
    <source>
        <dbReference type="Pfam" id="PF00850"/>
    </source>
</evidence>
<dbReference type="InterPro" id="IPR023801">
    <property type="entry name" value="His_deacetylse_dom"/>
</dbReference>
<dbReference type="InterPro" id="IPR023696">
    <property type="entry name" value="Ureohydrolase_dom_sf"/>
</dbReference>
<organism evidence="10 11">
    <name type="scientific">Hamiltosporidium tvaerminnensis</name>
    <dbReference type="NCBI Taxonomy" id="1176355"/>
    <lineage>
        <taxon>Eukaryota</taxon>
        <taxon>Fungi</taxon>
        <taxon>Fungi incertae sedis</taxon>
        <taxon>Microsporidia</taxon>
        <taxon>Dubosqiidae</taxon>
        <taxon>Hamiltosporidium</taxon>
    </lineage>
</organism>
<dbReference type="Gene3D" id="3.40.800.20">
    <property type="entry name" value="Histone deacetylase domain"/>
    <property type="match status" value="1"/>
</dbReference>
<dbReference type="InterPro" id="IPR000286">
    <property type="entry name" value="HDACs"/>
</dbReference>
<name>A0A4Q9L1R9_9MICR</name>
<evidence type="ECO:0000313" key="11">
    <source>
        <dbReference type="Proteomes" id="UP000292362"/>
    </source>
</evidence>